<dbReference type="EMBL" id="UINC01157693">
    <property type="protein sequence ID" value="SVD54827.1"/>
    <property type="molecule type" value="Genomic_DNA"/>
</dbReference>
<protein>
    <submittedName>
        <fullName evidence="2">Uncharacterized protein</fullName>
    </submittedName>
</protein>
<proteinExistence type="predicted"/>
<evidence type="ECO:0000313" key="2">
    <source>
        <dbReference type="EMBL" id="SVD54827.1"/>
    </source>
</evidence>
<feature type="transmembrane region" description="Helical" evidence="1">
    <location>
        <begin position="12"/>
        <end position="28"/>
    </location>
</feature>
<feature type="non-terminal residue" evidence="2">
    <location>
        <position position="1"/>
    </location>
</feature>
<dbReference type="AlphaFoldDB" id="A0A382W7N4"/>
<accession>A0A382W7N4</accession>
<keyword evidence="1" id="KW-1133">Transmembrane helix</keyword>
<reference evidence="2" key="1">
    <citation type="submission" date="2018-05" db="EMBL/GenBank/DDBJ databases">
        <authorList>
            <person name="Lanie J.A."/>
            <person name="Ng W.-L."/>
            <person name="Kazmierczak K.M."/>
            <person name="Andrzejewski T.M."/>
            <person name="Davidsen T.M."/>
            <person name="Wayne K.J."/>
            <person name="Tettelin H."/>
            <person name="Glass J.I."/>
            <person name="Rusch D."/>
            <person name="Podicherti R."/>
            <person name="Tsui H.-C.T."/>
            <person name="Winkler M.E."/>
        </authorList>
    </citation>
    <scope>NUCLEOTIDE SEQUENCE</scope>
</reference>
<gene>
    <name evidence="2" type="ORF">METZ01_LOCUS407681</name>
</gene>
<keyword evidence="1" id="KW-0812">Transmembrane</keyword>
<evidence type="ECO:0000256" key="1">
    <source>
        <dbReference type="SAM" id="Phobius"/>
    </source>
</evidence>
<organism evidence="2">
    <name type="scientific">marine metagenome</name>
    <dbReference type="NCBI Taxonomy" id="408172"/>
    <lineage>
        <taxon>unclassified sequences</taxon>
        <taxon>metagenomes</taxon>
        <taxon>ecological metagenomes</taxon>
    </lineage>
</organism>
<keyword evidence="1" id="KW-0472">Membrane</keyword>
<name>A0A382W7N4_9ZZZZ</name>
<sequence>WWLLSETLGGAELAGCALMLVAMVLASLRKTEPGAPTP</sequence>